<evidence type="ECO:0000256" key="1">
    <source>
        <dbReference type="ARBA" id="ARBA00001974"/>
    </source>
</evidence>
<dbReference type="PANTHER" id="PTHR42803:SF1">
    <property type="entry name" value="BROAD-SPECIFICITY LINEAR ACYL-COA DEHYDROGENASE FADE5"/>
    <property type="match status" value="1"/>
</dbReference>
<evidence type="ECO:0000313" key="11">
    <source>
        <dbReference type="EMBL" id="GMM59608.1"/>
    </source>
</evidence>
<evidence type="ECO:0000259" key="8">
    <source>
        <dbReference type="Pfam" id="PF02770"/>
    </source>
</evidence>
<feature type="domain" description="Acyl-CoA oxidase/dehydrogenase middle" evidence="8">
    <location>
        <begin position="162"/>
        <end position="273"/>
    </location>
</feature>
<dbReference type="InterPro" id="IPR025878">
    <property type="entry name" value="Acyl-CoA_dh-like_C_dom"/>
</dbReference>
<comment type="caution">
    <text evidence="11">The sequence shown here is derived from an EMBL/GenBank/DDBJ whole genome shotgun (WGS) entry which is preliminary data.</text>
</comment>
<sequence>MPDYTPPVEDMGFLLKDVFQAEKILTGLPGYEDVSADLVESILEEAGKFCAGVLRPINQSGDEEGSRLVDGKVFTPKGFKEAFKAFVDGGWSSLSAPTEFEGQGLPRTVQILVDEMLSASNLSFGLFPGLTRGACEAIEAHASQELKDTYLPKMISGQWTGAMGLTEGTAGSDLGLLKTTAKPNGDGSYTVSGSKIFISSGDHDMAENVIHLVLARLPDAPAGTKGISLFLCPKFLVNEDGSLGERNSVNVGSLEHKMGIHAQPTCVMNYDDCKGWLVGEVNRGLNGMFTMMNAERLFVGVQGLGLADSSYQTASTYAKERKQGRAPGAKESGMIIEHPDVRKMLLTMLSFVEAARALTIFTALEMDKESKSTDAEVRKQSTGLVALLTPVIKAAFTDFGFEATVLGQQVLGGHGYIKEWGQEQFVRDARIAQIYEGTNGIQAQDLVVRKLSLEGGATVRGFFGDISATLAEGAKVPALAETATAVAAALATLEDVTAWLTTGEGANGLEQNSAATDYLRMFALVTFGWLWVRMGLAVVAKGNAATPHETRKLAVAHFFATRILPQAHALAVQIKAGSAPLMAVASAEF</sequence>
<evidence type="ECO:0000256" key="5">
    <source>
        <dbReference type="ARBA" id="ARBA00023002"/>
    </source>
</evidence>
<dbReference type="Pfam" id="PF12806">
    <property type="entry name" value="Acyl-CoA_dh_C"/>
    <property type="match status" value="1"/>
</dbReference>
<evidence type="ECO:0000259" key="7">
    <source>
        <dbReference type="Pfam" id="PF00441"/>
    </source>
</evidence>
<protein>
    <submittedName>
        <fullName evidence="11">Acyl-CoA dehydrogenase C-terminal domain-containing protein</fullName>
    </submittedName>
</protein>
<feature type="domain" description="Acyl-CoA dehydrogenase/oxidase N-terminal" evidence="9">
    <location>
        <begin position="41"/>
        <end position="158"/>
    </location>
</feature>
<evidence type="ECO:0000256" key="4">
    <source>
        <dbReference type="ARBA" id="ARBA00022827"/>
    </source>
</evidence>
<dbReference type="SUPFAM" id="SSF56645">
    <property type="entry name" value="Acyl-CoA dehydrogenase NM domain-like"/>
    <property type="match status" value="1"/>
</dbReference>
<feature type="domain" description="Acetyl-CoA dehydrogenase-like C-terminal" evidence="10">
    <location>
        <begin position="462"/>
        <end position="584"/>
    </location>
</feature>
<dbReference type="Gene3D" id="1.20.140.10">
    <property type="entry name" value="Butyryl-CoA Dehydrogenase, subunit A, domain 3"/>
    <property type="match status" value="1"/>
</dbReference>
<evidence type="ECO:0000256" key="2">
    <source>
        <dbReference type="ARBA" id="ARBA00009347"/>
    </source>
</evidence>
<dbReference type="InterPro" id="IPR037069">
    <property type="entry name" value="AcylCoA_DH/ox_N_sf"/>
</dbReference>
<dbReference type="Pfam" id="PF00441">
    <property type="entry name" value="Acyl-CoA_dh_1"/>
    <property type="match status" value="1"/>
</dbReference>
<evidence type="ECO:0000256" key="3">
    <source>
        <dbReference type="ARBA" id="ARBA00022630"/>
    </source>
</evidence>
<keyword evidence="4 6" id="KW-0274">FAD</keyword>
<dbReference type="InterPro" id="IPR006091">
    <property type="entry name" value="Acyl-CoA_Oxase/DH_mid-dom"/>
</dbReference>
<comment type="cofactor">
    <cofactor evidence="1 6">
        <name>FAD</name>
        <dbReference type="ChEBI" id="CHEBI:57692"/>
    </cofactor>
</comment>
<dbReference type="EMBL" id="BTFW01000001">
    <property type="protein sequence ID" value="GMM59608.1"/>
    <property type="molecule type" value="Genomic_DNA"/>
</dbReference>
<evidence type="ECO:0000259" key="9">
    <source>
        <dbReference type="Pfam" id="PF02771"/>
    </source>
</evidence>
<proteinExistence type="inferred from homology"/>
<dbReference type="Proteomes" id="UP001187221">
    <property type="component" value="Unassembled WGS sequence"/>
</dbReference>
<dbReference type="InterPro" id="IPR009100">
    <property type="entry name" value="AcylCoA_DH/oxidase_NM_dom_sf"/>
</dbReference>
<evidence type="ECO:0000256" key="6">
    <source>
        <dbReference type="RuleBase" id="RU362125"/>
    </source>
</evidence>
<keyword evidence="12" id="KW-1185">Reference proteome</keyword>
<name>A0ABQ6P309_9SPHN</name>
<comment type="similarity">
    <text evidence="2 6">Belongs to the acyl-CoA dehydrogenase family.</text>
</comment>
<dbReference type="Gene3D" id="1.10.540.10">
    <property type="entry name" value="Acyl-CoA dehydrogenase/oxidase, N-terminal domain"/>
    <property type="match status" value="1"/>
</dbReference>
<dbReference type="InterPro" id="IPR046373">
    <property type="entry name" value="Acyl-CoA_Oxase/DH_mid-dom_sf"/>
</dbReference>
<reference evidence="11 12" key="1">
    <citation type="submission" date="2023-06" db="EMBL/GenBank/DDBJ databases">
        <title>Draft genome sequence of Novosphingobium sp. strain IK01.</title>
        <authorList>
            <person name="Hatamoto M."/>
            <person name="Ikarashi T."/>
            <person name="Yamaguchi T."/>
        </authorList>
    </citation>
    <scope>NUCLEOTIDE SEQUENCE [LARGE SCALE GENOMIC DNA]</scope>
    <source>
        <strain evidence="11 12">IK01</strain>
    </source>
</reference>
<dbReference type="Gene3D" id="2.40.110.10">
    <property type="entry name" value="Butyryl-CoA Dehydrogenase, subunit A, domain 2"/>
    <property type="match status" value="1"/>
</dbReference>
<evidence type="ECO:0000259" key="10">
    <source>
        <dbReference type="Pfam" id="PF12806"/>
    </source>
</evidence>
<feature type="domain" description="Acyl-CoA dehydrogenase/oxidase C-terminal" evidence="7">
    <location>
        <begin position="282"/>
        <end position="446"/>
    </location>
</feature>
<dbReference type="RefSeq" id="WP_317973460.1">
    <property type="nucleotide sequence ID" value="NZ_BTFW01000001.1"/>
</dbReference>
<dbReference type="InterPro" id="IPR052166">
    <property type="entry name" value="Diverse_Acyl-CoA_DH"/>
</dbReference>
<organism evidence="11 12">
    <name type="scientific">Novosphingobium pituita</name>
    <dbReference type="NCBI Taxonomy" id="3056842"/>
    <lineage>
        <taxon>Bacteria</taxon>
        <taxon>Pseudomonadati</taxon>
        <taxon>Pseudomonadota</taxon>
        <taxon>Alphaproteobacteria</taxon>
        <taxon>Sphingomonadales</taxon>
        <taxon>Sphingomonadaceae</taxon>
        <taxon>Novosphingobium</taxon>
    </lineage>
</organism>
<dbReference type="InterPro" id="IPR009075">
    <property type="entry name" value="AcylCo_DH/oxidase_C"/>
</dbReference>
<accession>A0ABQ6P309</accession>
<dbReference type="Pfam" id="PF02770">
    <property type="entry name" value="Acyl-CoA_dh_M"/>
    <property type="match status" value="1"/>
</dbReference>
<dbReference type="InterPro" id="IPR013786">
    <property type="entry name" value="AcylCoA_DH/ox_N"/>
</dbReference>
<dbReference type="Pfam" id="PF02771">
    <property type="entry name" value="Acyl-CoA_dh_N"/>
    <property type="match status" value="1"/>
</dbReference>
<gene>
    <name evidence="11" type="ORF">NUTIK01_03850</name>
</gene>
<keyword evidence="3 6" id="KW-0285">Flavoprotein</keyword>
<evidence type="ECO:0000313" key="12">
    <source>
        <dbReference type="Proteomes" id="UP001187221"/>
    </source>
</evidence>
<dbReference type="SUPFAM" id="SSF47203">
    <property type="entry name" value="Acyl-CoA dehydrogenase C-terminal domain-like"/>
    <property type="match status" value="1"/>
</dbReference>
<keyword evidence="5 6" id="KW-0560">Oxidoreductase</keyword>
<dbReference type="InterPro" id="IPR036250">
    <property type="entry name" value="AcylCo_DH-like_C"/>
</dbReference>
<dbReference type="PANTHER" id="PTHR42803">
    <property type="entry name" value="ACYL-COA DEHYDROGENASE"/>
    <property type="match status" value="1"/>
</dbReference>